<sequence length="152" mass="17579">MRRLIALLLLPVVYGQVVQDDLEMSAEDCQAAGFYPDVLKCSTCEELLKFELDLIYTDCKRCCIKEKEAEHEKFPIAHVEVCECNLARFPQVQAFVHKDMADQFGGKVKVKHVRGVRPQIKLKDYSGNTKQLLNIEKWDTNTIIDFLTQWIE</sequence>
<dbReference type="InterPro" id="IPR036249">
    <property type="entry name" value="Thioredoxin-like_sf"/>
</dbReference>
<accession>A0AA36DAL8</accession>
<dbReference type="InterPro" id="IPR038219">
    <property type="entry name" value="Sep15/SelM_sf"/>
</dbReference>
<dbReference type="AlphaFoldDB" id="A0AA36DAL8"/>
<keyword evidence="10" id="KW-1185">Reference proteome</keyword>
<dbReference type="Pfam" id="PF08806">
    <property type="entry name" value="Sep15_SelM"/>
    <property type="match status" value="1"/>
</dbReference>
<dbReference type="PANTHER" id="PTHR13077">
    <property type="entry name" value="SELENOPROTEIN F"/>
    <property type="match status" value="1"/>
</dbReference>
<name>A0AA36DAL8_9BILA</name>
<evidence type="ECO:0000256" key="5">
    <source>
        <dbReference type="ARBA" id="ARBA00022933"/>
    </source>
</evidence>
<evidence type="ECO:0000256" key="3">
    <source>
        <dbReference type="ARBA" id="ARBA00022729"/>
    </source>
</evidence>
<evidence type="ECO:0000256" key="6">
    <source>
        <dbReference type="ARBA" id="ARBA00040775"/>
    </source>
</evidence>
<feature type="chain" id="PRO_5041229336" description="Selenoprotein F" evidence="7">
    <location>
        <begin position="16"/>
        <end position="152"/>
    </location>
</feature>
<comment type="caution">
    <text evidence="9">The sequence shown here is derived from an EMBL/GenBank/DDBJ whole genome shotgun (WGS) entry which is preliminary data.</text>
</comment>
<dbReference type="Proteomes" id="UP001177023">
    <property type="component" value="Unassembled WGS sequence"/>
</dbReference>
<evidence type="ECO:0000256" key="2">
    <source>
        <dbReference type="ARBA" id="ARBA00005742"/>
    </source>
</evidence>
<evidence type="ECO:0000256" key="7">
    <source>
        <dbReference type="SAM" id="SignalP"/>
    </source>
</evidence>
<dbReference type="PANTHER" id="PTHR13077:SF6">
    <property type="entry name" value="SELENOPROTEIN F"/>
    <property type="match status" value="1"/>
</dbReference>
<dbReference type="EMBL" id="CATQJA010002665">
    <property type="protein sequence ID" value="CAJ0583166.1"/>
    <property type="molecule type" value="Genomic_DNA"/>
</dbReference>
<evidence type="ECO:0000313" key="10">
    <source>
        <dbReference type="Proteomes" id="UP001177023"/>
    </source>
</evidence>
<keyword evidence="3 7" id="KW-0732">Signal</keyword>
<comment type="subcellular location">
    <subcellularLocation>
        <location evidence="1">Endoplasmic reticulum lumen</location>
    </subcellularLocation>
</comment>
<evidence type="ECO:0000313" key="9">
    <source>
        <dbReference type="EMBL" id="CAJ0583166.1"/>
    </source>
</evidence>
<protein>
    <recommendedName>
        <fullName evidence="6">Selenoprotein F</fullName>
    </recommendedName>
</protein>
<evidence type="ECO:0000259" key="8">
    <source>
        <dbReference type="Pfam" id="PF08806"/>
    </source>
</evidence>
<dbReference type="InterPro" id="IPR039992">
    <property type="entry name" value="Sep15_SelM"/>
</dbReference>
<evidence type="ECO:0000256" key="4">
    <source>
        <dbReference type="ARBA" id="ARBA00022824"/>
    </source>
</evidence>
<comment type="similarity">
    <text evidence="2">Belongs to the selenoprotein M/F family.</text>
</comment>
<keyword evidence="5" id="KW-0712">Selenocysteine</keyword>
<evidence type="ECO:0000256" key="1">
    <source>
        <dbReference type="ARBA" id="ARBA00004319"/>
    </source>
</evidence>
<gene>
    <name evidence="9" type="ORF">MSPICULIGERA_LOCUS21264</name>
</gene>
<feature type="non-terminal residue" evidence="9">
    <location>
        <position position="1"/>
    </location>
</feature>
<organism evidence="9 10">
    <name type="scientific">Mesorhabditis spiculigera</name>
    <dbReference type="NCBI Taxonomy" id="96644"/>
    <lineage>
        <taxon>Eukaryota</taxon>
        <taxon>Metazoa</taxon>
        <taxon>Ecdysozoa</taxon>
        <taxon>Nematoda</taxon>
        <taxon>Chromadorea</taxon>
        <taxon>Rhabditida</taxon>
        <taxon>Rhabditina</taxon>
        <taxon>Rhabditomorpha</taxon>
        <taxon>Rhabditoidea</taxon>
        <taxon>Rhabditidae</taxon>
        <taxon>Mesorhabditinae</taxon>
        <taxon>Mesorhabditis</taxon>
    </lineage>
</organism>
<keyword evidence="4" id="KW-0256">Endoplasmic reticulum</keyword>
<reference evidence="9" key="1">
    <citation type="submission" date="2023-06" db="EMBL/GenBank/DDBJ databases">
        <authorList>
            <person name="Delattre M."/>
        </authorList>
    </citation>
    <scope>NUCLEOTIDE SEQUENCE</scope>
    <source>
        <strain evidence="9">AF72</strain>
    </source>
</reference>
<dbReference type="Gene3D" id="3.40.30.50">
    <property type="entry name" value="Sep15/SelM thioredoxin-like domain, active-site redox motif"/>
    <property type="match status" value="1"/>
</dbReference>
<feature type="signal peptide" evidence="7">
    <location>
        <begin position="1"/>
        <end position="15"/>
    </location>
</feature>
<proteinExistence type="inferred from homology"/>
<feature type="domain" description="Selenoprotein F/M" evidence="8">
    <location>
        <begin position="78"/>
        <end position="149"/>
    </location>
</feature>
<dbReference type="InterPro" id="IPR014912">
    <property type="entry name" value="Sep15_SelM_dom"/>
</dbReference>
<dbReference type="GO" id="GO:0005788">
    <property type="term" value="C:endoplasmic reticulum lumen"/>
    <property type="evidence" value="ECO:0007669"/>
    <property type="project" value="UniProtKB-SubCell"/>
</dbReference>
<dbReference type="SUPFAM" id="SSF52833">
    <property type="entry name" value="Thioredoxin-like"/>
    <property type="match status" value="1"/>
</dbReference>
<dbReference type="GO" id="GO:0016491">
    <property type="term" value="F:oxidoreductase activity"/>
    <property type="evidence" value="ECO:0007669"/>
    <property type="project" value="TreeGrafter"/>
</dbReference>